<dbReference type="Pfam" id="PF02620">
    <property type="entry name" value="YceD"/>
    <property type="match status" value="1"/>
</dbReference>
<evidence type="ECO:0000313" key="1">
    <source>
        <dbReference type="EMBL" id="SVA75967.1"/>
    </source>
</evidence>
<dbReference type="PANTHER" id="PTHR34374:SF1">
    <property type="entry name" value="LARGE RIBOSOMAL RNA SUBUNIT ACCUMULATION PROTEIN YCED HOMOLOG 1, CHLOROPLASTIC"/>
    <property type="match status" value="1"/>
</dbReference>
<proteinExistence type="predicted"/>
<sequence length="175" mass="19740">MLLDLRTLSEARVRLERTYPPSAFEATDEFTVGKPVELVCDVEKIRSWYQLAGHLATRLQVQCCRCGELCDTELEVAFDLRYVSEALNTGTNDVEIGDEDLTVAFYRDDQIDLRQLMAEQFYLGLPMKPLCQEGCRGLCAACGKNLNFTDCECSIKWRDPRLAALDGLLKGKSSK</sequence>
<reference evidence="1" key="1">
    <citation type="submission" date="2018-05" db="EMBL/GenBank/DDBJ databases">
        <authorList>
            <person name="Lanie J.A."/>
            <person name="Ng W.-L."/>
            <person name="Kazmierczak K.M."/>
            <person name="Andrzejewski T.M."/>
            <person name="Davidsen T.M."/>
            <person name="Wayne K.J."/>
            <person name="Tettelin H."/>
            <person name="Glass J.I."/>
            <person name="Rusch D."/>
            <person name="Podicherti R."/>
            <person name="Tsui H.-C.T."/>
            <person name="Winkler M.E."/>
        </authorList>
    </citation>
    <scope>NUCLEOTIDE SEQUENCE</scope>
</reference>
<evidence type="ECO:0008006" key="2">
    <source>
        <dbReference type="Google" id="ProtNLM"/>
    </source>
</evidence>
<dbReference type="InterPro" id="IPR003772">
    <property type="entry name" value="YceD"/>
</dbReference>
<accession>A0A381YHR6</accession>
<protein>
    <recommendedName>
        <fullName evidence="2">DUF177 domain-containing protein</fullName>
    </recommendedName>
</protein>
<dbReference type="EMBL" id="UINC01018151">
    <property type="protein sequence ID" value="SVA75967.1"/>
    <property type="molecule type" value="Genomic_DNA"/>
</dbReference>
<dbReference type="AlphaFoldDB" id="A0A381YHR6"/>
<dbReference type="PANTHER" id="PTHR34374">
    <property type="entry name" value="LARGE RIBOSOMAL RNA SUBUNIT ACCUMULATION PROTEIN YCED HOMOLOG 1, CHLOROPLASTIC"/>
    <property type="match status" value="1"/>
</dbReference>
<organism evidence="1">
    <name type="scientific">marine metagenome</name>
    <dbReference type="NCBI Taxonomy" id="408172"/>
    <lineage>
        <taxon>unclassified sequences</taxon>
        <taxon>metagenomes</taxon>
        <taxon>ecological metagenomes</taxon>
    </lineage>
</organism>
<gene>
    <name evidence="1" type="ORF">METZ01_LOCUS128821</name>
</gene>
<name>A0A381YHR6_9ZZZZ</name>